<dbReference type="Gene3D" id="1.20.120.450">
    <property type="entry name" value="dinb family like domain"/>
    <property type="match status" value="1"/>
</dbReference>
<dbReference type="EMBL" id="BAAAHE010000047">
    <property type="protein sequence ID" value="GAA0634871.1"/>
    <property type="molecule type" value="Genomic_DNA"/>
</dbReference>
<proteinExistence type="predicted"/>
<accession>A0ABP3SE11</accession>
<reference evidence="3" key="1">
    <citation type="journal article" date="2019" name="Int. J. Syst. Evol. Microbiol.">
        <title>The Global Catalogue of Microorganisms (GCM) 10K type strain sequencing project: providing services to taxonomists for standard genome sequencing and annotation.</title>
        <authorList>
            <consortium name="The Broad Institute Genomics Platform"/>
            <consortium name="The Broad Institute Genome Sequencing Center for Infectious Disease"/>
            <person name="Wu L."/>
            <person name="Ma J."/>
        </authorList>
    </citation>
    <scope>NUCLEOTIDE SEQUENCE [LARGE SCALE GENOMIC DNA]</scope>
    <source>
        <strain evidence="3">JCM 10671</strain>
    </source>
</reference>
<organism evidence="2 3">
    <name type="scientific">Sporichthya brevicatena</name>
    <dbReference type="NCBI Taxonomy" id="171442"/>
    <lineage>
        <taxon>Bacteria</taxon>
        <taxon>Bacillati</taxon>
        <taxon>Actinomycetota</taxon>
        <taxon>Actinomycetes</taxon>
        <taxon>Sporichthyales</taxon>
        <taxon>Sporichthyaceae</taxon>
        <taxon>Sporichthya</taxon>
    </lineage>
</organism>
<dbReference type="InterPro" id="IPR017517">
    <property type="entry name" value="Maleyloyr_isom"/>
</dbReference>
<keyword evidence="3" id="KW-1185">Reference proteome</keyword>
<name>A0ABP3SE11_9ACTN</name>
<dbReference type="RefSeq" id="WP_344608793.1">
    <property type="nucleotide sequence ID" value="NZ_BAAAHE010000047.1"/>
</dbReference>
<dbReference type="NCBIfam" id="TIGR03083">
    <property type="entry name" value="maleylpyruvate isomerase family mycothiol-dependent enzyme"/>
    <property type="match status" value="1"/>
</dbReference>
<evidence type="ECO:0000313" key="3">
    <source>
        <dbReference type="Proteomes" id="UP001500957"/>
    </source>
</evidence>
<gene>
    <name evidence="2" type="ORF">GCM10009547_43720</name>
</gene>
<evidence type="ECO:0000313" key="2">
    <source>
        <dbReference type="EMBL" id="GAA0634871.1"/>
    </source>
</evidence>
<protein>
    <submittedName>
        <fullName evidence="2">TIGR03086 family metal-binding protein</fullName>
    </submittedName>
</protein>
<sequence length="189" mass="20528">MNVLEALSAADRGFDRRLREVGEADWHRPTPCTDWDTYRLVNHVVIGGGRYGRLVRGGTRDDFLAERQIDALVIGALPAWEENRALCAAAFAEPGALERVVPFSTGDIPGRILLQIRVVEVVVHTWDLARSLGLDEACDPELAAFALRVWPENALPLGAGGVPFFEPPAPGDAPGSDLETLLRLAGRTP</sequence>
<dbReference type="SUPFAM" id="SSF109854">
    <property type="entry name" value="DinB/YfiT-like putative metalloenzymes"/>
    <property type="match status" value="1"/>
</dbReference>
<feature type="domain" description="Mycothiol-dependent maleylpyruvate isomerase metal-binding" evidence="1">
    <location>
        <begin position="8"/>
        <end position="129"/>
    </location>
</feature>
<comment type="caution">
    <text evidence="2">The sequence shown here is derived from an EMBL/GenBank/DDBJ whole genome shotgun (WGS) entry which is preliminary data.</text>
</comment>
<dbReference type="InterPro" id="IPR024344">
    <property type="entry name" value="MDMPI_metal-binding"/>
</dbReference>
<dbReference type="InterPro" id="IPR034660">
    <property type="entry name" value="DinB/YfiT-like"/>
</dbReference>
<evidence type="ECO:0000259" key="1">
    <source>
        <dbReference type="Pfam" id="PF11716"/>
    </source>
</evidence>
<dbReference type="NCBIfam" id="TIGR03086">
    <property type="entry name" value="TIGR03086 family metal-binding protein"/>
    <property type="match status" value="1"/>
</dbReference>
<dbReference type="InterPro" id="IPR017520">
    <property type="entry name" value="CHP03086"/>
</dbReference>
<dbReference type="Proteomes" id="UP001500957">
    <property type="component" value="Unassembled WGS sequence"/>
</dbReference>
<dbReference type="Pfam" id="PF11716">
    <property type="entry name" value="MDMPI_N"/>
    <property type="match status" value="1"/>
</dbReference>